<dbReference type="RefSeq" id="WP_124942099.1">
    <property type="nucleotide sequence ID" value="NZ_CP033578.1"/>
</dbReference>
<dbReference type="Proteomes" id="UP000279760">
    <property type="component" value="Chromosome 2"/>
</dbReference>
<dbReference type="AlphaFoldDB" id="A0A3G4VKB8"/>
<dbReference type="EMBL" id="CP033578">
    <property type="protein sequence ID" value="AYV24649.1"/>
    <property type="molecule type" value="Genomic_DNA"/>
</dbReference>
<sequence>MIKEYAVDPDAYTRNLDSLQRFFTDFRAEKGRVVTAIPNLQRNWVRAQQDRIRAMQLPPVQRKKCFDRISELAGSSLMPGIQIPANLDLWIEQARHVKRELGTDAIITCATDEPNGEFNYAELMFNEPQNWNIDQTISVARNAQSLADSISVSLSLAEVAMFIDPYFHPSDDRYRRPFIEFIERLSGGRRPCRRALIYTALQVDKTKADLQRGLDDHIQPLLPAGFELELSIWPSNQMHDRFVLTKQVGYSFGHGLDEAAYQGAIEVNVHRLAETARQAEYRKFSNTAIRQGEPIVIVGT</sequence>
<evidence type="ECO:0000313" key="1">
    <source>
        <dbReference type="EMBL" id="AYV24649.1"/>
    </source>
</evidence>
<protein>
    <submittedName>
        <fullName evidence="1">Uncharacterized protein</fullName>
    </submittedName>
</protein>
<name>A0A3G4VKB8_9VIBR</name>
<organism evidence="1 2">
    <name type="scientific">Vibrio mediterranei</name>
    <dbReference type="NCBI Taxonomy" id="689"/>
    <lineage>
        <taxon>Bacteria</taxon>
        <taxon>Pseudomonadati</taxon>
        <taxon>Pseudomonadota</taxon>
        <taxon>Gammaproteobacteria</taxon>
        <taxon>Vibrionales</taxon>
        <taxon>Vibrionaceae</taxon>
        <taxon>Vibrio</taxon>
    </lineage>
</organism>
<reference evidence="1 2" key="1">
    <citation type="submission" date="2018-11" db="EMBL/GenBank/DDBJ databases">
        <title>Complete Genome Sequence of Vbrio mediterranei 117-T6: a Potential Pathogen Bacteria Isolated from the Conchocelis of Pyropia.</title>
        <authorList>
            <person name="Liu Q."/>
        </authorList>
    </citation>
    <scope>NUCLEOTIDE SEQUENCE [LARGE SCALE GENOMIC DNA]</scope>
    <source>
        <strain evidence="1 2">117-T6</strain>
    </source>
</reference>
<gene>
    <name evidence="1" type="ORF">ECB94_25760</name>
</gene>
<accession>A0A3G4VKB8</accession>
<evidence type="ECO:0000313" key="2">
    <source>
        <dbReference type="Proteomes" id="UP000279760"/>
    </source>
</evidence>
<proteinExistence type="predicted"/>